<dbReference type="Ensembl" id="ENSPKIT00000023200.1">
    <property type="protein sequence ID" value="ENSPKIP00000011261.1"/>
    <property type="gene ID" value="ENSPKIG00000018427.1"/>
</dbReference>
<keyword evidence="3" id="KW-1185">Reference proteome</keyword>
<organism evidence="2 3">
    <name type="scientific">Paramormyrops kingsleyae</name>
    <dbReference type="NCBI Taxonomy" id="1676925"/>
    <lineage>
        <taxon>Eukaryota</taxon>
        <taxon>Metazoa</taxon>
        <taxon>Chordata</taxon>
        <taxon>Craniata</taxon>
        <taxon>Vertebrata</taxon>
        <taxon>Euteleostomi</taxon>
        <taxon>Actinopterygii</taxon>
        <taxon>Neopterygii</taxon>
        <taxon>Teleostei</taxon>
        <taxon>Osteoglossocephala</taxon>
        <taxon>Osteoglossomorpha</taxon>
        <taxon>Osteoglossiformes</taxon>
        <taxon>Mormyridae</taxon>
        <taxon>Paramormyrops</taxon>
    </lineage>
</organism>
<dbReference type="AlphaFoldDB" id="A0A3B3R0N6"/>
<evidence type="ECO:0000256" key="1">
    <source>
        <dbReference type="SAM" id="MobiDB-lite"/>
    </source>
</evidence>
<feature type="region of interest" description="Disordered" evidence="1">
    <location>
        <begin position="28"/>
        <end position="54"/>
    </location>
</feature>
<reference evidence="2" key="1">
    <citation type="submission" date="2025-08" db="UniProtKB">
        <authorList>
            <consortium name="Ensembl"/>
        </authorList>
    </citation>
    <scope>IDENTIFICATION</scope>
</reference>
<proteinExistence type="predicted"/>
<sequence>CSPSVPCQEAYFRIPSLRVSPLAQSNSSLRVSPLAQSNSSLRVSPLTQSNSSLQVSPLTQSNSSLWLTCPSVQFLYLTHRRHNTEPPFNCINYTMRPHVSAVNPHRTAPPTPR</sequence>
<name>A0A3B3R0N6_9TELE</name>
<accession>A0A3B3R0N6</accession>
<dbReference type="Proteomes" id="UP000261540">
    <property type="component" value="Unplaced"/>
</dbReference>
<evidence type="ECO:0000313" key="3">
    <source>
        <dbReference type="Proteomes" id="UP000261540"/>
    </source>
</evidence>
<protein>
    <submittedName>
        <fullName evidence="2">Uncharacterized protein</fullName>
    </submittedName>
</protein>
<evidence type="ECO:0000313" key="2">
    <source>
        <dbReference type="Ensembl" id="ENSPKIP00000011261.1"/>
    </source>
</evidence>
<reference evidence="2" key="2">
    <citation type="submission" date="2025-09" db="UniProtKB">
        <authorList>
            <consortium name="Ensembl"/>
        </authorList>
    </citation>
    <scope>IDENTIFICATION</scope>
</reference>